<keyword evidence="1 14" id="KW-0813">Transport</keyword>
<keyword evidence="11" id="KW-1071">Ligand-gated ion channel</keyword>
<evidence type="ECO:0000313" key="17">
    <source>
        <dbReference type="EMBL" id="ACI88788.1"/>
    </source>
</evidence>
<evidence type="ECO:0000256" key="8">
    <source>
        <dbReference type="ARBA" id="ARBA00023157"/>
    </source>
</evidence>
<dbReference type="Gene3D" id="2.70.170.10">
    <property type="entry name" value="Neurotransmitter-gated ion-channel ligand-binding domain"/>
    <property type="match status" value="1"/>
</dbReference>
<evidence type="ECO:0000256" key="9">
    <source>
        <dbReference type="ARBA" id="ARBA00023170"/>
    </source>
</evidence>
<reference evidence="17" key="1">
    <citation type="journal article" date="2008" name="Nature">
        <title>Mechanism of phototaxis in marine zooplankton.</title>
        <authorList>
            <person name="Jekely G."/>
            <person name="Colombelli J."/>
            <person name="Hausen H."/>
            <person name="Guy K."/>
            <person name="Stelzer E."/>
            <person name="Nedelec F."/>
            <person name="Arendt D."/>
        </authorList>
    </citation>
    <scope>NUCLEOTIDE SEQUENCE</scope>
</reference>
<keyword evidence="12 14" id="KW-0407">Ion channel</keyword>
<dbReference type="GO" id="GO:0022848">
    <property type="term" value="F:acetylcholine-gated monoatomic cation-selective channel activity"/>
    <property type="evidence" value="ECO:0007669"/>
    <property type="project" value="InterPro"/>
</dbReference>
<keyword evidence="8" id="KW-1015">Disulfide bond</keyword>
<dbReference type="GO" id="GO:0045211">
    <property type="term" value="C:postsynaptic membrane"/>
    <property type="evidence" value="ECO:0007669"/>
    <property type="project" value="InterPro"/>
</dbReference>
<keyword evidence="7 14" id="KW-0472">Membrane</keyword>
<evidence type="ECO:0000256" key="1">
    <source>
        <dbReference type="ARBA" id="ARBA00022448"/>
    </source>
</evidence>
<feature type="transmembrane region" description="Helical" evidence="14">
    <location>
        <begin position="235"/>
        <end position="258"/>
    </location>
</feature>
<dbReference type="InterPro" id="IPR038050">
    <property type="entry name" value="Neuro_actylchol_rec"/>
</dbReference>
<keyword evidence="6 14" id="KW-0406">Ion transport</keyword>
<sequence>MNTGVLLTLLAGIFVQGSIATEHHKKLLHDLLNNYQKGVRPVRNESTVINVVVRITLHQIRELDEKNQFIVTNVWIRFFWRDEFLQWNPEDYGGITRMHVQSSLVWQPDIVLYNSVDQNALAKDFMSDTNVEVSPDGNMSWTAPALLKSSCMIKIQDYPFDKQTCKLKLGSWTYNGWEINISYFAPEILTDNYIPDGEWEILDAPCERNEVFYSCCPQPFPDVTCYLKLKRLPLFYMYNLVFPCCLLIIIGGLVFFLPPESGERVSLAVTLLLAMTVFMLVIMENIPETSETVPSLQEFIGGTIVLLTIATIISIIIVNFYHKGQSGKRIPTFLRNLMIKYIAKMFCVQIPDNLREVYQLDKHRKANNNETGMALLKNGRVESTDVIGEATNPEDTDLANASPDNVQNLLKVISDKLNIMREFVSGKEENAVQAEMIQAEWAVAASIINRLFLAVFCLASAIILAKILTQL</sequence>
<dbReference type="Pfam" id="PF02931">
    <property type="entry name" value="Neur_chan_LBD"/>
    <property type="match status" value="1"/>
</dbReference>
<feature type="domain" description="Neurotransmitter-gated ion-channel transmembrane" evidence="16">
    <location>
        <begin position="240"/>
        <end position="462"/>
    </location>
</feature>
<keyword evidence="4 14" id="KW-1133">Transmembrane helix</keyword>
<dbReference type="Gene3D" id="1.20.58.390">
    <property type="entry name" value="Neurotransmitter-gated ion-channel transmembrane domain"/>
    <property type="match status" value="1"/>
</dbReference>
<comment type="similarity">
    <text evidence="14">Belongs to the ligand-gated ion channel (TC 1.A.9) family.</text>
</comment>
<evidence type="ECO:0000259" key="16">
    <source>
        <dbReference type="Pfam" id="PF02932"/>
    </source>
</evidence>
<keyword evidence="14" id="KW-0732">Signal</keyword>
<dbReference type="PANTHER" id="PTHR18945">
    <property type="entry name" value="NEUROTRANSMITTER GATED ION CHANNEL"/>
    <property type="match status" value="1"/>
</dbReference>
<evidence type="ECO:0000256" key="14">
    <source>
        <dbReference type="RuleBase" id="RU000687"/>
    </source>
</evidence>
<dbReference type="InterPro" id="IPR018000">
    <property type="entry name" value="Neurotransmitter_ion_chnl_CS"/>
</dbReference>
<feature type="chain" id="PRO_5022268114" evidence="14">
    <location>
        <begin position="21"/>
        <end position="471"/>
    </location>
</feature>
<dbReference type="InterPro" id="IPR006202">
    <property type="entry name" value="Neur_chan_lig-bd"/>
</dbReference>
<feature type="transmembrane region" description="Helical" evidence="14">
    <location>
        <begin position="451"/>
        <end position="469"/>
    </location>
</feature>
<dbReference type="FunFam" id="1.20.58.390:FF:000043">
    <property type="entry name" value="AcetylCholine Receptor"/>
    <property type="match status" value="1"/>
</dbReference>
<dbReference type="AlphaFoldDB" id="B6VAH5"/>
<feature type="domain" description="Neurotransmitter-gated ion-channel ligand-binding" evidence="15">
    <location>
        <begin position="25"/>
        <end position="232"/>
    </location>
</feature>
<evidence type="ECO:0000256" key="10">
    <source>
        <dbReference type="ARBA" id="ARBA00023180"/>
    </source>
</evidence>
<dbReference type="CDD" id="cd19051">
    <property type="entry name" value="LGIC_TM_cation"/>
    <property type="match status" value="1"/>
</dbReference>
<dbReference type="InterPro" id="IPR036719">
    <property type="entry name" value="Neuro-gated_channel_TM_sf"/>
</dbReference>
<dbReference type="GO" id="GO:0004888">
    <property type="term" value="F:transmembrane signaling receptor activity"/>
    <property type="evidence" value="ECO:0007669"/>
    <property type="project" value="InterPro"/>
</dbReference>
<dbReference type="NCBIfam" id="TIGR00860">
    <property type="entry name" value="LIC"/>
    <property type="match status" value="1"/>
</dbReference>
<feature type="transmembrane region" description="Helical" evidence="14">
    <location>
        <begin position="265"/>
        <end position="287"/>
    </location>
</feature>
<evidence type="ECO:0000256" key="3">
    <source>
        <dbReference type="ARBA" id="ARBA00022692"/>
    </source>
</evidence>
<evidence type="ECO:0000256" key="6">
    <source>
        <dbReference type="ARBA" id="ARBA00023065"/>
    </source>
</evidence>
<dbReference type="InterPro" id="IPR006029">
    <property type="entry name" value="Neurotrans-gated_channel_TM"/>
</dbReference>
<evidence type="ECO:0000256" key="7">
    <source>
        <dbReference type="ARBA" id="ARBA00023136"/>
    </source>
</evidence>
<dbReference type="Pfam" id="PF02932">
    <property type="entry name" value="Neur_chan_memb"/>
    <property type="match status" value="1"/>
</dbReference>
<dbReference type="InterPro" id="IPR006201">
    <property type="entry name" value="Neur_channel"/>
</dbReference>
<dbReference type="InterPro" id="IPR002394">
    <property type="entry name" value="Nicotinic_acetylcholine_rcpt"/>
</dbReference>
<evidence type="ECO:0000256" key="11">
    <source>
        <dbReference type="ARBA" id="ARBA00023286"/>
    </source>
</evidence>
<evidence type="ECO:0000256" key="4">
    <source>
        <dbReference type="ARBA" id="ARBA00022989"/>
    </source>
</evidence>
<keyword evidence="2" id="KW-1003">Cell membrane</keyword>
<evidence type="ECO:0000256" key="12">
    <source>
        <dbReference type="ARBA" id="ARBA00023303"/>
    </source>
</evidence>
<dbReference type="CDD" id="cd18997">
    <property type="entry name" value="LGIC_ECD_nAChR"/>
    <property type="match status" value="1"/>
</dbReference>
<accession>B6VAH5</accession>
<feature type="transmembrane region" description="Helical" evidence="14">
    <location>
        <begin position="299"/>
        <end position="321"/>
    </location>
</feature>
<dbReference type="SUPFAM" id="SSF90112">
    <property type="entry name" value="Neurotransmitter-gated ion-channel transmembrane pore"/>
    <property type="match status" value="1"/>
</dbReference>
<keyword evidence="10" id="KW-0325">Glycoprotein</keyword>
<evidence type="ECO:0000256" key="13">
    <source>
        <dbReference type="ARBA" id="ARBA00034099"/>
    </source>
</evidence>
<dbReference type="FunFam" id="2.70.170.10:FF:000030">
    <property type="entry name" value="AcetylCholine Receptor"/>
    <property type="match status" value="1"/>
</dbReference>
<feature type="signal peptide" evidence="14">
    <location>
        <begin position="1"/>
        <end position="20"/>
    </location>
</feature>
<dbReference type="EMBL" id="FJ358433">
    <property type="protein sequence ID" value="ACI88788.1"/>
    <property type="molecule type" value="mRNA"/>
</dbReference>
<keyword evidence="5" id="KW-0770">Synapse</keyword>
<keyword evidence="3 14" id="KW-0812">Transmembrane</keyword>
<organism evidence="17">
    <name type="scientific">Platynereis dumerilii</name>
    <name type="common">Dumeril's clam worm</name>
    <dbReference type="NCBI Taxonomy" id="6359"/>
    <lineage>
        <taxon>Eukaryota</taxon>
        <taxon>Metazoa</taxon>
        <taxon>Spiralia</taxon>
        <taxon>Lophotrochozoa</taxon>
        <taxon>Annelida</taxon>
        <taxon>Polychaeta</taxon>
        <taxon>Errantia</taxon>
        <taxon>Phyllodocida</taxon>
        <taxon>Nereididae</taxon>
        <taxon>Platynereis</taxon>
    </lineage>
</organism>
<evidence type="ECO:0000256" key="2">
    <source>
        <dbReference type="ARBA" id="ARBA00022475"/>
    </source>
</evidence>
<dbReference type="PRINTS" id="PR00252">
    <property type="entry name" value="NRIONCHANNEL"/>
</dbReference>
<name>B6VAH5_PLADU</name>
<dbReference type="InterPro" id="IPR036734">
    <property type="entry name" value="Neur_chan_lig-bd_sf"/>
</dbReference>
<evidence type="ECO:0000256" key="5">
    <source>
        <dbReference type="ARBA" id="ARBA00023018"/>
    </source>
</evidence>
<dbReference type="SUPFAM" id="SSF63712">
    <property type="entry name" value="Nicotinic receptor ligand binding domain-like"/>
    <property type="match status" value="1"/>
</dbReference>
<keyword evidence="9 17" id="KW-0675">Receptor</keyword>
<dbReference type="PROSITE" id="PS00236">
    <property type="entry name" value="NEUROTR_ION_CHANNEL"/>
    <property type="match status" value="1"/>
</dbReference>
<proteinExistence type="evidence at transcript level"/>
<evidence type="ECO:0000259" key="15">
    <source>
        <dbReference type="Pfam" id="PF02931"/>
    </source>
</evidence>
<dbReference type="PRINTS" id="PR00254">
    <property type="entry name" value="NICOTINICR"/>
</dbReference>
<comment type="subcellular location">
    <subcellularLocation>
        <location evidence="13">Synaptic cell membrane</location>
        <topology evidence="13">Multi-pass membrane protein</topology>
    </subcellularLocation>
</comment>
<protein>
    <submittedName>
        <fullName evidence="17">Acetylcholine receptor alpha-9/10</fullName>
    </submittedName>
</protein>